<evidence type="ECO:0000256" key="2">
    <source>
        <dbReference type="RuleBase" id="RU363015"/>
    </source>
</evidence>
<gene>
    <name evidence="3" type="ORF">BO225_01115</name>
</gene>
<dbReference type="NCBIfam" id="TIGR00730">
    <property type="entry name" value="Rossman fold protein, TIGR00730 family"/>
    <property type="match status" value="1"/>
</dbReference>
<protein>
    <recommendedName>
        <fullName evidence="2">Cytokinin riboside 5'-monophosphate phosphoribohydrolase</fullName>
        <ecNumber evidence="2">3.2.2.n1</ecNumber>
    </recommendedName>
</protein>
<dbReference type="AlphaFoldDB" id="A0A1U7NQD9"/>
<dbReference type="PANTHER" id="PTHR31223">
    <property type="entry name" value="LOG FAMILY PROTEIN YJL055W"/>
    <property type="match status" value="1"/>
</dbReference>
<dbReference type="SUPFAM" id="SSF102405">
    <property type="entry name" value="MCP/YpsA-like"/>
    <property type="match status" value="1"/>
</dbReference>
<reference evidence="3 4" key="1">
    <citation type="submission" date="2016-11" db="EMBL/GenBank/DDBJ databases">
        <title>Description of two novel members of the family Erysipelotrichaceae: Ileibacterium lipovorans gen. nov., sp. nov. and Dubosiella newyorkensis, gen. nov., sp. nov.</title>
        <authorList>
            <person name="Cox L.M."/>
            <person name="Sohn J."/>
            <person name="Tyrrell K.L."/>
            <person name="Citron D.M."/>
            <person name="Lawson P.A."/>
            <person name="Patel N.B."/>
            <person name="Iizumi T."/>
            <person name="Perez-Perez G.I."/>
            <person name="Goldstein E.J."/>
            <person name="Blaser M.J."/>
        </authorList>
    </citation>
    <scope>NUCLEOTIDE SEQUENCE [LARGE SCALE GENOMIC DNA]</scope>
    <source>
        <strain evidence="3 4">NYU-BL-A4</strain>
    </source>
</reference>
<dbReference type="Pfam" id="PF03641">
    <property type="entry name" value="Lysine_decarbox"/>
    <property type="match status" value="1"/>
</dbReference>
<dbReference type="EC" id="3.2.2.n1" evidence="2"/>
<dbReference type="GO" id="GO:0005829">
    <property type="term" value="C:cytosol"/>
    <property type="evidence" value="ECO:0007669"/>
    <property type="project" value="TreeGrafter"/>
</dbReference>
<dbReference type="Gene3D" id="3.40.50.450">
    <property type="match status" value="1"/>
</dbReference>
<evidence type="ECO:0000313" key="4">
    <source>
        <dbReference type="Proteomes" id="UP000186705"/>
    </source>
</evidence>
<keyword evidence="2" id="KW-0378">Hydrolase</keyword>
<keyword evidence="2" id="KW-0203">Cytokinin biosynthesis</keyword>
<dbReference type="Proteomes" id="UP000186705">
    <property type="component" value="Unassembled WGS sequence"/>
</dbReference>
<dbReference type="InterPro" id="IPR031100">
    <property type="entry name" value="LOG_fam"/>
</dbReference>
<dbReference type="GO" id="GO:0009691">
    <property type="term" value="P:cytokinin biosynthetic process"/>
    <property type="evidence" value="ECO:0007669"/>
    <property type="project" value="UniProtKB-UniRule"/>
</dbReference>
<accession>A0A1U7NQD9</accession>
<dbReference type="InterPro" id="IPR005269">
    <property type="entry name" value="LOG"/>
</dbReference>
<comment type="caution">
    <text evidence="3">The sequence shown here is derived from an EMBL/GenBank/DDBJ whole genome shotgun (WGS) entry which is preliminary data.</text>
</comment>
<evidence type="ECO:0000256" key="1">
    <source>
        <dbReference type="ARBA" id="ARBA00006763"/>
    </source>
</evidence>
<dbReference type="PANTHER" id="PTHR31223:SF70">
    <property type="entry name" value="LOG FAMILY PROTEIN YJL055W"/>
    <property type="match status" value="1"/>
</dbReference>
<dbReference type="OrthoDB" id="9801098at2"/>
<organism evidence="3 4">
    <name type="scientific">Dubosiella newyorkensis</name>
    <dbReference type="NCBI Taxonomy" id="1862672"/>
    <lineage>
        <taxon>Bacteria</taxon>
        <taxon>Bacillati</taxon>
        <taxon>Bacillota</taxon>
        <taxon>Erysipelotrichia</taxon>
        <taxon>Erysipelotrichales</taxon>
        <taxon>Erysipelotrichaceae</taxon>
        <taxon>Dubosiella</taxon>
    </lineage>
</organism>
<dbReference type="EMBL" id="MPKA01000034">
    <property type="protein sequence ID" value="OLU47848.1"/>
    <property type="molecule type" value="Genomic_DNA"/>
</dbReference>
<dbReference type="GeneID" id="78274553"/>
<dbReference type="RefSeq" id="WP_076340454.1">
    <property type="nucleotide sequence ID" value="NZ_CAJTMI010000031.1"/>
</dbReference>
<name>A0A1U7NQD9_9FIRM</name>
<evidence type="ECO:0000313" key="3">
    <source>
        <dbReference type="EMBL" id="OLU47848.1"/>
    </source>
</evidence>
<proteinExistence type="inferred from homology"/>
<sequence>MKVCIYGASSNEIKPLYIKKGVQLGEALAEKGWTLVFGGGSTGMMGAFIQGVNKKNGKSIGVAPTFFKKWEALSDSCTEFIYTNTMRERKEKMEQLADGFIVTPGGIGTFEEFFEILTLKQLEQLDKPICLYNIDHSLDPLNTLLIEGVENGFMKEDVLRMYFISDSIEEILSYIAEYQKYYADLDR</sequence>
<dbReference type="GO" id="GO:0016799">
    <property type="term" value="F:hydrolase activity, hydrolyzing N-glycosyl compounds"/>
    <property type="evidence" value="ECO:0007669"/>
    <property type="project" value="TreeGrafter"/>
</dbReference>
<keyword evidence="4" id="KW-1185">Reference proteome</keyword>
<comment type="similarity">
    <text evidence="1 2">Belongs to the LOG family.</text>
</comment>
<dbReference type="STRING" id="1862672.BO225_01115"/>